<evidence type="ECO:0000313" key="2">
    <source>
        <dbReference type="Proteomes" id="UP000749646"/>
    </source>
</evidence>
<gene>
    <name evidence="1" type="ORF">BGZ65_011765</name>
</gene>
<feature type="non-terminal residue" evidence="1">
    <location>
        <position position="95"/>
    </location>
</feature>
<accession>A0A9P6MDD8</accession>
<comment type="caution">
    <text evidence="1">The sequence shown here is derived from an EMBL/GenBank/DDBJ whole genome shotgun (WGS) entry which is preliminary data.</text>
</comment>
<organism evidence="1 2">
    <name type="scientific">Modicella reniformis</name>
    <dbReference type="NCBI Taxonomy" id="1440133"/>
    <lineage>
        <taxon>Eukaryota</taxon>
        <taxon>Fungi</taxon>
        <taxon>Fungi incertae sedis</taxon>
        <taxon>Mucoromycota</taxon>
        <taxon>Mortierellomycotina</taxon>
        <taxon>Mortierellomycetes</taxon>
        <taxon>Mortierellales</taxon>
        <taxon>Mortierellaceae</taxon>
        <taxon>Modicella</taxon>
    </lineage>
</organism>
<dbReference type="OrthoDB" id="2441991at2759"/>
<proteinExistence type="predicted"/>
<evidence type="ECO:0000313" key="1">
    <source>
        <dbReference type="EMBL" id="KAF9992815.1"/>
    </source>
</evidence>
<dbReference type="Proteomes" id="UP000749646">
    <property type="component" value="Unassembled WGS sequence"/>
</dbReference>
<sequence>MADPKTLREKMPYPGSTVLRSTASQLSIELRKHYRNGSRELCEKIQALKNKGLLPADTPSSINSNISAIENFVILNKACNYRRKLVPLSSFENAF</sequence>
<keyword evidence="2" id="KW-1185">Reference proteome</keyword>
<dbReference type="AlphaFoldDB" id="A0A9P6MDD8"/>
<dbReference type="EMBL" id="JAAAHW010002050">
    <property type="protein sequence ID" value="KAF9992815.1"/>
    <property type="molecule type" value="Genomic_DNA"/>
</dbReference>
<reference evidence="1" key="1">
    <citation type="journal article" date="2020" name="Fungal Divers.">
        <title>Resolving the Mortierellaceae phylogeny through synthesis of multi-gene phylogenetics and phylogenomics.</title>
        <authorList>
            <person name="Vandepol N."/>
            <person name="Liber J."/>
            <person name="Desiro A."/>
            <person name="Na H."/>
            <person name="Kennedy M."/>
            <person name="Barry K."/>
            <person name="Grigoriev I.V."/>
            <person name="Miller A.N."/>
            <person name="O'Donnell K."/>
            <person name="Stajich J.E."/>
            <person name="Bonito G."/>
        </authorList>
    </citation>
    <scope>NUCLEOTIDE SEQUENCE</scope>
    <source>
        <strain evidence="1">MES-2147</strain>
    </source>
</reference>
<protein>
    <submittedName>
        <fullName evidence="1">Uncharacterized protein</fullName>
    </submittedName>
</protein>
<name>A0A9P6MDD8_9FUNG</name>